<evidence type="ECO:0000313" key="7">
    <source>
        <dbReference type="Proteomes" id="UP000642920"/>
    </source>
</evidence>
<feature type="transmembrane region" description="Helical" evidence="5">
    <location>
        <begin position="135"/>
        <end position="161"/>
    </location>
</feature>
<dbReference type="PANTHER" id="PTHR11040">
    <property type="entry name" value="ZINC/IRON TRANSPORTER"/>
    <property type="match status" value="1"/>
</dbReference>
<gene>
    <name evidence="6" type="ORF">JKP34_05270</name>
</gene>
<dbReference type="Pfam" id="PF02535">
    <property type="entry name" value="Zip"/>
    <property type="match status" value="1"/>
</dbReference>
<comment type="caution">
    <text evidence="6">The sequence shown here is derived from an EMBL/GenBank/DDBJ whole genome shotgun (WGS) entry which is preliminary data.</text>
</comment>
<reference evidence="6" key="1">
    <citation type="submission" date="2021-01" db="EMBL/GenBank/DDBJ databases">
        <title>Marivirga sp. nov., isolated from intertidal surface sediments.</title>
        <authorList>
            <person name="Zhang M."/>
        </authorList>
    </citation>
    <scope>NUCLEOTIDE SEQUENCE</scope>
    <source>
        <strain evidence="6">SM1354</strain>
    </source>
</reference>
<sequence>MELSIIALFLLTLLGGLAVFIVPKFNSSYFQLSLVFAGSYLFSITVIHILPDLFLHQSSVPHLGIYVLLGFFLQVIIEYFSEGVEHGHLHQHKNEHNHKPNQWIGLLIALCTHAFLEGTLLAHPQALHNHGQDHSVFLGILMHKIPAAFALMSVITCHIHAKWKTILILAIFSLASPIGIISSNIFHEAGYFSENFFAILFAVVSGNFLHISTTIFFESSPNHKLSYNKLLVAGGAAIIAVLAEFWM</sequence>
<feature type="transmembrane region" description="Helical" evidence="5">
    <location>
        <begin position="101"/>
        <end position="123"/>
    </location>
</feature>
<feature type="transmembrane region" description="Helical" evidence="5">
    <location>
        <begin position="28"/>
        <end position="51"/>
    </location>
</feature>
<evidence type="ECO:0000256" key="4">
    <source>
        <dbReference type="ARBA" id="ARBA00023136"/>
    </source>
</evidence>
<feature type="transmembrane region" description="Helical" evidence="5">
    <location>
        <begin position="167"/>
        <end position="186"/>
    </location>
</feature>
<evidence type="ECO:0000256" key="1">
    <source>
        <dbReference type="ARBA" id="ARBA00004141"/>
    </source>
</evidence>
<dbReference type="GO" id="GO:0005385">
    <property type="term" value="F:zinc ion transmembrane transporter activity"/>
    <property type="evidence" value="ECO:0007669"/>
    <property type="project" value="TreeGrafter"/>
</dbReference>
<keyword evidence="4 5" id="KW-0472">Membrane</keyword>
<evidence type="ECO:0000256" key="2">
    <source>
        <dbReference type="ARBA" id="ARBA00022692"/>
    </source>
</evidence>
<keyword evidence="2 5" id="KW-0812">Transmembrane</keyword>
<evidence type="ECO:0000313" key="6">
    <source>
        <dbReference type="EMBL" id="MBL0764651.1"/>
    </source>
</evidence>
<organism evidence="6 7">
    <name type="scientific">Marivirga atlantica</name>
    <dbReference type="NCBI Taxonomy" id="1548457"/>
    <lineage>
        <taxon>Bacteria</taxon>
        <taxon>Pseudomonadati</taxon>
        <taxon>Bacteroidota</taxon>
        <taxon>Cytophagia</taxon>
        <taxon>Cytophagales</taxon>
        <taxon>Marivirgaceae</taxon>
        <taxon>Marivirga</taxon>
    </lineage>
</organism>
<accession>A0A937A974</accession>
<feature type="transmembrane region" description="Helical" evidence="5">
    <location>
        <begin position="198"/>
        <end position="217"/>
    </location>
</feature>
<keyword evidence="7" id="KW-1185">Reference proteome</keyword>
<dbReference type="EMBL" id="JAERQG010000001">
    <property type="protein sequence ID" value="MBL0764651.1"/>
    <property type="molecule type" value="Genomic_DNA"/>
</dbReference>
<evidence type="ECO:0000256" key="3">
    <source>
        <dbReference type="ARBA" id="ARBA00022989"/>
    </source>
</evidence>
<dbReference type="InterPro" id="IPR003689">
    <property type="entry name" value="ZIP"/>
</dbReference>
<comment type="subcellular location">
    <subcellularLocation>
        <location evidence="1">Membrane</location>
        <topology evidence="1">Multi-pass membrane protein</topology>
    </subcellularLocation>
</comment>
<dbReference type="RefSeq" id="WP_201918420.1">
    <property type="nucleotide sequence ID" value="NZ_JAERQG010000001.1"/>
</dbReference>
<keyword evidence="3 5" id="KW-1133">Transmembrane helix</keyword>
<dbReference type="PANTHER" id="PTHR11040:SF44">
    <property type="entry name" value="PROTEIN ZNTC-RELATED"/>
    <property type="match status" value="1"/>
</dbReference>
<evidence type="ECO:0000256" key="5">
    <source>
        <dbReference type="SAM" id="Phobius"/>
    </source>
</evidence>
<feature type="transmembrane region" description="Helical" evidence="5">
    <location>
        <begin position="229"/>
        <end position="246"/>
    </location>
</feature>
<dbReference type="GO" id="GO:0016020">
    <property type="term" value="C:membrane"/>
    <property type="evidence" value="ECO:0007669"/>
    <property type="project" value="UniProtKB-SubCell"/>
</dbReference>
<name>A0A937A974_9BACT</name>
<dbReference type="Proteomes" id="UP000642920">
    <property type="component" value="Unassembled WGS sequence"/>
</dbReference>
<feature type="transmembrane region" description="Helical" evidence="5">
    <location>
        <begin position="63"/>
        <end position="81"/>
    </location>
</feature>
<protein>
    <submittedName>
        <fullName evidence="6">ZIP family metal transporter</fullName>
    </submittedName>
</protein>
<dbReference type="AlphaFoldDB" id="A0A937A974"/>
<proteinExistence type="predicted"/>